<organism evidence="2 3">
    <name type="scientific">Clitoria ternatea</name>
    <name type="common">Butterfly pea</name>
    <dbReference type="NCBI Taxonomy" id="43366"/>
    <lineage>
        <taxon>Eukaryota</taxon>
        <taxon>Viridiplantae</taxon>
        <taxon>Streptophyta</taxon>
        <taxon>Embryophyta</taxon>
        <taxon>Tracheophyta</taxon>
        <taxon>Spermatophyta</taxon>
        <taxon>Magnoliopsida</taxon>
        <taxon>eudicotyledons</taxon>
        <taxon>Gunneridae</taxon>
        <taxon>Pentapetalae</taxon>
        <taxon>rosids</taxon>
        <taxon>fabids</taxon>
        <taxon>Fabales</taxon>
        <taxon>Fabaceae</taxon>
        <taxon>Papilionoideae</taxon>
        <taxon>50 kb inversion clade</taxon>
        <taxon>NPAAA clade</taxon>
        <taxon>indigoferoid/millettioid clade</taxon>
        <taxon>Phaseoleae</taxon>
        <taxon>Clitoria</taxon>
    </lineage>
</organism>
<dbReference type="EMBL" id="JAYKXN010000002">
    <property type="protein sequence ID" value="KAK7311305.1"/>
    <property type="molecule type" value="Genomic_DNA"/>
</dbReference>
<evidence type="ECO:0000256" key="1">
    <source>
        <dbReference type="SAM" id="MobiDB-lite"/>
    </source>
</evidence>
<protein>
    <submittedName>
        <fullName evidence="2">Uncharacterized protein</fullName>
    </submittedName>
</protein>
<proteinExistence type="predicted"/>
<gene>
    <name evidence="2" type="ORF">RJT34_09353</name>
</gene>
<feature type="compositionally biased region" description="Polar residues" evidence="1">
    <location>
        <begin position="87"/>
        <end position="98"/>
    </location>
</feature>
<name>A0AAN9K4V0_CLITE</name>
<sequence>MDGGDKGNMGDKMDLQLLWLVHVSLMHTHVAKWRGLRSGDFGSDGGEHLTCGMRRSGLHIQFASSLRSYVDSQTQLATPPGHHAQVLPNTINDTINSN</sequence>
<dbReference type="AlphaFoldDB" id="A0AAN9K4V0"/>
<feature type="region of interest" description="Disordered" evidence="1">
    <location>
        <begin position="77"/>
        <end position="98"/>
    </location>
</feature>
<comment type="caution">
    <text evidence="2">The sequence shown here is derived from an EMBL/GenBank/DDBJ whole genome shotgun (WGS) entry which is preliminary data.</text>
</comment>
<dbReference type="Proteomes" id="UP001359559">
    <property type="component" value="Unassembled WGS sequence"/>
</dbReference>
<keyword evidence="3" id="KW-1185">Reference proteome</keyword>
<evidence type="ECO:0000313" key="2">
    <source>
        <dbReference type="EMBL" id="KAK7311305.1"/>
    </source>
</evidence>
<reference evidence="2 3" key="1">
    <citation type="submission" date="2024-01" db="EMBL/GenBank/DDBJ databases">
        <title>The genomes of 5 underutilized Papilionoideae crops provide insights into root nodulation and disease resistance.</title>
        <authorList>
            <person name="Yuan L."/>
        </authorList>
    </citation>
    <scope>NUCLEOTIDE SEQUENCE [LARGE SCALE GENOMIC DNA]</scope>
    <source>
        <strain evidence="2">LY-2023</strain>
        <tissue evidence="2">Leaf</tissue>
    </source>
</reference>
<accession>A0AAN9K4V0</accession>
<evidence type="ECO:0000313" key="3">
    <source>
        <dbReference type="Proteomes" id="UP001359559"/>
    </source>
</evidence>